<feature type="region of interest" description="Disordered" evidence="1">
    <location>
        <begin position="435"/>
        <end position="463"/>
    </location>
</feature>
<dbReference type="PANTHER" id="PTHR33074:SF42">
    <property type="entry name" value="DUF1618 DOMAIN-CONTAINING PROTEIN"/>
    <property type="match status" value="1"/>
</dbReference>
<dbReference type="Pfam" id="PF07762">
    <property type="entry name" value="DUF1618"/>
    <property type="match status" value="1"/>
</dbReference>
<dbReference type="PANTHER" id="PTHR33074">
    <property type="entry name" value="EXPRESSED PROTEIN-RELATED"/>
    <property type="match status" value="1"/>
</dbReference>
<keyword evidence="4" id="KW-1185">Reference proteome</keyword>
<evidence type="ECO:0000259" key="2">
    <source>
        <dbReference type="Pfam" id="PF07762"/>
    </source>
</evidence>
<evidence type="ECO:0000256" key="1">
    <source>
        <dbReference type="SAM" id="MobiDB-lite"/>
    </source>
</evidence>
<sequence length="463" mass="52121">MKIMNRWLEGEKHKFTHASLLPPRHDPPPDRPESCLLDSKAYLASRKNATTASCLARGGRLVQVTFFPVHPPRLSYMCVCCPGPGKSPYDEFACEPNVVAAEADLVLIRMAFGPHHNRSDARKYDFFLYRAAAAGDEGRRPPSLTRILPSSSLPTAMPCTQEEDDIEFAIHIYSSKTATWSCKPASLVANKQHDHDHHLHNFRSEKVITIGGEGGAVAWVDLWCGFLFLQCHDVLKGTTSVPMLHYVQLPPHLVPACRPYDDSCMERDLAFVRGRIRFVHLQSMACPENRYMKQGWTAATYSIAAANPWEVGWQQDGNAIYLDAKCLYANQMLLQQLPNKMPDDSSDDGSMLEPSSSERLCSLSCPMLSLHQDDLLYVMAKVADWDWGVNYISLGLAVDLTKGTLEKVVQVRAERALWGILFFIAPSRISEYLDMDPGSRGRGKRRDRRTNNSKKQHEIPMMK</sequence>
<reference evidence="3 4" key="1">
    <citation type="submission" date="2024-10" db="EMBL/GenBank/DDBJ databases">
        <authorList>
            <person name="Ryan C."/>
        </authorList>
    </citation>
    <scope>NUCLEOTIDE SEQUENCE [LARGE SCALE GENOMIC DNA]</scope>
</reference>
<organism evidence="3 4">
    <name type="scientific">Urochloa decumbens</name>
    <dbReference type="NCBI Taxonomy" id="240449"/>
    <lineage>
        <taxon>Eukaryota</taxon>
        <taxon>Viridiplantae</taxon>
        <taxon>Streptophyta</taxon>
        <taxon>Embryophyta</taxon>
        <taxon>Tracheophyta</taxon>
        <taxon>Spermatophyta</taxon>
        <taxon>Magnoliopsida</taxon>
        <taxon>Liliopsida</taxon>
        <taxon>Poales</taxon>
        <taxon>Poaceae</taxon>
        <taxon>PACMAD clade</taxon>
        <taxon>Panicoideae</taxon>
        <taxon>Panicodae</taxon>
        <taxon>Paniceae</taxon>
        <taxon>Melinidinae</taxon>
        <taxon>Urochloa</taxon>
    </lineage>
</organism>
<dbReference type="InterPro" id="IPR011676">
    <property type="entry name" value="DUF1618"/>
</dbReference>
<feature type="domain" description="DUF1618" evidence="2">
    <location>
        <begin position="219"/>
        <end position="377"/>
    </location>
</feature>
<dbReference type="AlphaFoldDB" id="A0ABC9GY49"/>
<protein>
    <recommendedName>
        <fullName evidence="2">DUF1618 domain-containing protein</fullName>
    </recommendedName>
</protein>
<name>A0ABC9GY49_9POAL</name>
<dbReference type="Proteomes" id="UP001497457">
    <property type="component" value="Unassembled WGS sequence"/>
</dbReference>
<accession>A0ABC9GY49</accession>
<dbReference type="EMBL" id="CAXIPR030000642">
    <property type="protein sequence ID" value="CAM0146637.1"/>
    <property type="molecule type" value="Genomic_DNA"/>
</dbReference>
<evidence type="ECO:0000313" key="3">
    <source>
        <dbReference type="EMBL" id="CAM0146637.1"/>
    </source>
</evidence>
<feature type="compositionally biased region" description="Basic residues" evidence="1">
    <location>
        <begin position="441"/>
        <end position="454"/>
    </location>
</feature>
<proteinExistence type="predicted"/>
<gene>
    <name evidence="3" type="ORF">URODEC1_LOCUS120189</name>
</gene>
<comment type="caution">
    <text evidence="3">The sequence shown here is derived from an EMBL/GenBank/DDBJ whole genome shotgun (WGS) entry which is preliminary data.</text>
</comment>
<evidence type="ECO:0000313" key="4">
    <source>
        <dbReference type="Proteomes" id="UP001497457"/>
    </source>
</evidence>